<gene>
    <name evidence="5" type="ORF">G5B40_14780</name>
</gene>
<keyword evidence="2" id="KW-0663">Pyridoxal phosphate</keyword>
<dbReference type="KEGG" id="hdh:G5B40_14780"/>
<dbReference type="RefSeq" id="WP_165100028.1">
    <property type="nucleotide sequence ID" value="NZ_CP049056.1"/>
</dbReference>
<dbReference type="InterPro" id="IPR000821">
    <property type="entry name" value="Ala_racemase"/>
</dbReference>
<organism evidence="5 6">
    <name type="scientific">Pikeienuella piscinae</name>
    <dbReference type="NCBI Taxonomy" id="2748098"/>
    <lineage>
        <taxon>Bacteria</taxon>
        <taxon>Pseudomonadati</taxon>
        <taxon>Pseudomonadota</taxon>
        <taxon>Alphaproteobacteria</taxon>
        <taxon>Rhodobacterales</taxon>
        <taxon>Paracoccaceae</taxon>
        <taxon>Pikeienuella</taxon>
    </lineage>
</organism>
<dbReference type="GO" id="GO:0005829">
    <property type="term" value="C:cytosol"/>
    <property type="evidence" value="ECO:0007669"/>
    <property type="project" value="TreeGrafter"/>
</dbReference>
<accession>A0A7L5BZQ5</accession>
<sequence length="388" mass="40697">MSCPRIEVDLAKIRRNTQTLVSRLGPRGISVTGVTKAVCGHPTIARAMLEGGAVGLADARITNVQRLRAAGLTDPITLIRTPMLSQADHIVQSCETSYNTEMLVITALAATAIRKGAVHGIVLMVEMGDQRDGILPENLADIAQQVMQMSGVALKGISANFACLNGLAPTALQMAAFCDLANEIEGVCGPFLKIVSGGNSANLPWALGEHATGRVNDLRLGEAILLGVEPVSGDRIDGMYTDAFTLVAEVIETGSKPAPSAIALVNPTLARRRIAQASGVSKRFIVAMGHQDTDILGLSMPVGSTLIGATSDHLVIGMPGTPPPLGSEVRFHLNYNALMHAMAAPDIEVTLLGDQSMRPSRHTQGEVGHLALVLKTSLGPADLNHKGN</sequence>
<dbReference type="GO" id="GO:0008784">
    <property type="term" value="F:alanine racemase activity"/>
    <property type="evidence" value="ECO:0007669"/>
    <property type="project" value="TreeGrafter"/>
</dbReference>
<name>A0A7L5BZQ5_9RHOB</name>
<feature type="domain" description="Alanine racemase N-terminal" evidence="4">
    <location>
        <begin position="8"/>
        <end position="224"/>
    </location>
</feature>
<dbReference type="EMBL" id="CP049056">
    <property type="protein sequence ID" value="QIE56593.1"/>
    <property type="molecule type" value="Genomic_DNA"/>
</dbReference>
<dbReference type="Gene3D" id="3.20.20.10">
    <property type="entry name" value="Alanine racemase"/>
    <property type="match status" value="1"/>
</dbReference>
<comment type="cofactor">
    <cofactor evidence="1">
        <name>pyridoxal 5'-phosphate</name>
        <dbReference type="ChEBI" id="CHEBI:597326"/>
    </cofactor>
</comment>
<dbReference type="PANTHER" id="PTHR30511">
    <property type="entry name" value="ALANINE RACEMASE"/>
    <property type="match status" value="1"/>
</dbReference>
<dbReference type="SUPFAM" id="SSF51419">
    <property type="entry name" value="PLP-binding barrel"/>
    <property type="match status" value="1"/>
</dbReference>
<dbReference type="PANTHER" id="PTHR30511:SF3">
    <property type="entry name" value="LYSINE RACEMASE"/>
    <property type="match status" value="1"/>
</dbReference>
<dbReference type="Pfam" id="PF01168">
    <property type="entry name" value="Ala_racemase_N"/>
    <property type="match status" value="1"/>
</dbReference>
<protein>
    <submittedName>
        <fullName evidence="5">Alanine/ornithine racemase family PLP-dependent enzyme</fullName>
    </submittedName>
</protein>
<evidence type="ECO:0000259" key="4">
    <source>
        <dbReference type="Pfam" id="PF01168"/>
    </source>
</evidence>
<dbReference type="GO" id="GO:0030170">
    <property type="term" value="F:pyridoxal phosphate binding"/>
    <property type="evidence" value="ECO:0007669"/>
    <property type="project" value="TreeGrafter"/>
</dbReference>
<evidence type="ECO:0000256" key="2">
    <source>
        <dbReference type="ARBA" id="ARBA00022898"/>
    </source>
</evidence>
<evidence type="ECO:0000256" key="3">
    <source>
        <dbReference type="ARBA" id="ARBA00023235"/>
    </source>
</evidence>
<keyword evidence="6" id="KW-1185">Reference proteome</keyword>
<dbReference type="InterPro" id="IPR029066">
    <property type="entry name" value="PLP-binding_barrel"/>
</dbReference>
<dbReference type="Proteomes" id="UP000503336">
    <property type="component" value="Chromosome"/>
</dbReference>
<dbReference type="InterPro" id="IPR001608">
    <property type="entry name" value="Ala_racemase_N"/>
</dbReference>
<keyword evidence="3" id="KW-0413">Isomerase</keyword>
<evidence type="ECO:0000313" key="6">
    <source>
        <dbReference type="Proteomes" id="UP000503336"/>
    </source>
</evidence>
<proteinExistence type="predicted"/>
<evidence type="ECO:0000256" key="1">
    <source>
        <dbReference type="ARBA" id="ARBA00001933"/>
    </source>
</evidence>
<reference evidence="5 6" key="1">
    <citation type="submission" date="2020-02" db="EMBL/GenBank/DDBJ databases">
        <title>complete genome sequence of Rhodobacteraceae bacterium.</title>
        <authorList>
            <person name="Park J."/>
            <person name="Kim Y.-S."/>
            <person name="Kim K.-H."/>
        </authorList>
    </citation>
    <scope>NUCLEOTIDE SEQUENCE [LARGE SCALE GENOMIC DNA]</scope>
    <source>
        <strain evidence="5 6">RR4-56</strain>
    </source>
</reference>
<evidence type="ECO:0000313" key="5">
    <source>
        <dbReference type="EMBL" id="QIE56593.1"/>
    </source>
</evidence>
<dbReference type="AlphaFoldDB" id="A0A7L5BZQ5"/>